<dbReference type="Proteomes" id="UP000095280">
    <property type="component" value="Unplaced"/>
</dbReference>
<evidence type="ECO:0000313" key="3">
    <source>
        <dbReference type="WBParaSite" id="maker-unitig_35264-snap-gene-0.2-mRNA-1"/>
    </source>
</evidence>
<feature type="region of interest" description="Disordered" evidence="1">
    <location>
        <begin position="160"/>
        <end position="245"/>
    </location>
</feature>
<dbReference type="AlphaFoldDB" id="A0A1I8FHM9"/>
<evidence type="ECO:0000313" key="2">
    <source>
        <dbReference type="Proteomes" id="UP000095280"/>
    </source>
</evidence>
<protein>
    <submittedName>
        <fullName evidence="3">C2H2-type domain-containing protein</fullName>
    </submittedName>
</protein>
<sequence length="340" mass="35565">MNGALASPAGYPYSPPVDQRSARGKYPYKDGKYKCKIRGNLSFKTKEQPVHKHLKSKMHRTRNPDGTIGAELAACEYSTASSSQQQQAPEIVGMGLRCSQLIRHPSRAEVGSAPPRVALLASRCFSVQVPSILGGASGGGGGAGSQQKRKPPKLELLGKSSSVDLESPPPHGAQPGTADRPPSGGVESYSQRVTYSNGRSASDKQARGGEWQSANGTVKKQRTDFGRAAAAAARSSKPGCASPPDETYCCTTRQPCPRRLLYQVSGVSVVSALVNMSSQGCSSRSRPPTASSHLADVQVPASAGAVVSTTSTTASKAAHAEVRIFSKAACPVAERKARCT</sequence>
<dbReference type="WBParaSite" id="maker-unitig_35264-snap-gene-0.2-mRNA-1">
    <property type="protein sequence ID" value="maker-unitig_35264-snap-gene-0.2-mRNA-1"/>
    <property type="gene ID" value="maker-unitig_35264-snap-gene-0.2"/>
</dbReference>
<accession>A0A1I8FHM9</accession>
<evidence type="ECO:0000256" key="1">
    <source>
        <dbReference type="SAM" id="MobiDB-lite"/>
    </source>
</evidence>
<proteinExistence type="predicted"/>
<name>A0A1I8FHM9_9PLAT</name>
<feature type="compositionally biased region" description="Polar residues" evidence="1">
    <location>
        <begin position="188"/>
        <end position="200"/>
    </location>
</feature>
<feature type="region of interest" description="Disordered" evidence="1">
    <location>
        <begin position="1"/>
        <end position="29"/>
    </location>
</feature>
<organism evidence="2 3">
    <name type="scientific">Macrostomum lignano</name>
    <dbReference type="NCBI Taxonomy" id="282301"/>
    <lineage>
        <taxon>Eukaryota</taxon>
        <taxon>Metazoa</taxon>
        <taxon>Spiralia</taxon>
        <taxon>Lophotrochozoa</taxon>
        <taxon>Platyhelminthes</taxon>
        <taxon>Rhabditophora</taxon>
        <taxon>Macrostomorpha</taxon>
        <taxon>Macrostomida</taxon>
        <taxon>Macrostomidae</taxon>
        <taxon>Macrostomum</taxon>
    </lineage>
</organism>
<keyword evidence="2" id="KW-1185">Reference proteome</keyword>
<reference evidence="3" key="1">
    <citation type="submission" date="2016-11" db="UniProtKB">
        <authorList>
            <consortium name="WormBaseParasite"/>
        </authorList>
    </citation>
    <scope>IDENTIFICATION</scope>
</reference>